<dbReference type="Gene3D" id="2.60.40.790">
    <property type="match status" value="1"/>
</dbReference>
<sequence length="408" mass="42857">MRVLLFTGKGGVGKTTLAAASAVRLAEQGQKVLVCSTDPAHSLADALDHPLGPAPREVEPGLFGLQLDARALVERQWDGLRGALAGLTGAGASAGARVGGLAAEELTVLPGVEELVALSEVRRLAQDGLWDVLVLDCGPTAETLRMLALPEAVAGYLHRVWPRHRRVVHAALGRPGGDLAGAAAAVDRFEEETTAVRALLTDPRRTTVRLVLTPERVVLAETTRTLTALALHGLRVDGVVANRVLPAPRSRGRSTDPAWEWLRTRVAEQATVLAALAAQLPAGTTSTTVAHRAAEPVGTAELSAVAADLYGDGPVLEDVPGSAPAPTVVLESGTGLESVYAWRLDLPLVHDAAVELARVEDDLLVTVGGSRRRVPLAPVLRRCTVVDAEVTAAALLVRFRPDPGLWSR</sequence>
<dbReference type="Pfam" id="PF17886">
    <property type="entry name" value="ArsA_HSP20"/>
    <property type="match status" value="1"/>
</dbReference>
<dbReference type="InterPro" id="IPR027417">
    <property type="entry name" value="P-loop_NTPase"/>
</dbReference>
<dbReference type="PANTHER" id="PTHR10803:SF3">
    <property type="entry name" value="ATPASE GET3"/>
    <property type="match status" value="1"/>
</dbReference>
<evidence type="ECO:0000259" key="3">
    <source>
        <dbReference type="Pfam" id="PF17886"/>
    </source>
</evidence>
<dbReference type="InterPro" id="IPR025723">
    <property type="entry name" value="ArsA/GET3_ATPase-like"/>
</dbReference>
<evidence type="ECO:0000259" key="2">
    <source>
        <dbReference type="Pfam" id="PF02374"/>
    </source>
</evidence>
<dbReference type="NCBIfam" id="TIGR00345">
    <property type="entry name" value="GET3_arsA_TRC40"/>
    <property type="match status" value="1"/>
</dbReference>
<feature type="domain" description="ArsA/GET3 Anion-transporting ATPase-like" evidence="2">
    <location>
        <begin position="1"/>
        <end position="310"/>
    </location>
</feature>
<keyword evidence="5" id="KW-1185">Reference proteome</keyword>
<proteinExistence type="inferred from homology"/>
<gene>
    <name evidence="4" type="ORF">RHODO2019_10015</name>
</gene>
<dbReference type="InterPro" id="IPR016300">
    <property type="entry name" value="ATPase_ArsA/GET3"/>
</dbReference>
<evidence type="ECO:0000256" key="1">
    <source>
        <dbReference type="ARBA" id="ARBA00011040"/>
    </source>
</evidence>
<dbReference type="PANTHER" id="PTHR10803">
    <property type="entry name" value="ARSENICAL PUMP-DRIVING ATPASE ARSENITE-TRANSLOCATING ATPASE"/>
    <property type="match status" value="1"/>
</dbReference>
<dbReference type="Pfam" id="PF02374">
    <property type="entry name" value="ArsA_ATPase"/>
    <property type="match status" value="1"/>
</dbReference>
<evidence type="ECO:0000313" key="5">
    <source>
        <dbReference type="Proteomes" id="UP001164965"/>
    </source>
</evidence>
<dbReference type="SUPFAM" id="SSF52540">
    <property type="entry name" value="P-loop containing nucleoside triphosphate hydrolases"/>
    <property type="match status" value="1"/>
</dbReference>
<dbReference type="Gene3D" id="3.40.50.300">
    <property type="entry name" value="P-loop containing nucleotide triphosphate hydrolases"/>
    <property type="match status" value="1"/>
</dbReference>
<evidence type="ECO:0000313" key="4">
    <source>
        <dbReference type="EMBL" id="UZJ23560.1"/>
    </source>
</evidence>
<dbReference type="RefSeq" id="WP_265381667.1">
    <property type="nucleotide sequence ID" value="NZ_CP110615.1"/>
</dbReference>
<comment type="similarity">
    <text evidence="1">Belongs to the arsA ATPase family.</text>
</comment>
<feature type="domain" description="ArsA HSP20-like" evidence="3">
    <location>
        <begin position="339"/>
        <end position="399"/>
    </location>
</feature>
<dbReference type="Proteomes" id="UP001164965">
    <property type="component" value="Chromosome"/>
</dbReference>
<accession>A0ABY6NVZ5</accession>
<reference evidence="4" key="1">
    <citation type="submission" date="2022-10" db="EMBL/GenBank/DDBJ databases">
        <title>Rhodococcus sp.75.</title>
        <authorList>
            <person name="Sun M."/>
        </authorList>
    </citation>
    <scope>NUCLEOTIDE SEQUENCE</scope>
    <source>
        <strain evidence="4">75</strain>
    </source>
</reference>
<protein>
    <submittedName>
        <fullName evidence="4">ArsA family ATPase</fullName>
    </submittedName>
</protein>
<dbReference type="InterPro" id="IPR040612">
    <property type="entry name" value="ArsA_HSP20-like"/>
</dbReference>
<dbReference type="InterPro" id="IPR008978">
    <property type="entry name" value="HSP20-like_chaperone"/>
</dbReference>
<organism evidence="4 5">
    <name type="scientific">Rhodococcus antarcticus</name>
    <dbReference type="NCBI Taxonomy" id="2987751"/>
    <lineage>
        <taxon>Bacteria</taxon>
        <taxon>Bacillati</taxon>
        <taxon>Actinomycetota</taxon>
        <taxon>Actinomycetes</taxon>
        <taxon>Mycobacteriales</taxon>
        <taxon>Nocardiaceae</taxon>
        <taxon>Rhodococcus</taxon>
    </lineage>
</organism>
<name>A0ABY6NVZ5_9NOCA</name>
<dbReference type="EMBL" id="CP110615">
    <property type="protein sequence ID" value="UZJ23560.1"/>
    <property type="molecule type" value="Genomic_DNA"/>
</dbReference>
<dbReference type="CDD" id="cd02035">
    <property type="entry name" value="ArsA"/>
    <property type="match status" value="1"/>
</dbReference>